<name>A0ABS4UYZ3_9ACTN</name>
<feature type="transmembrane region" description="Helical" evidence="12">
    <location>
        <begin position="173"/>
        <end position="192"/>
    </location>
</feature>
<protein>
    <recommendedName>
        <fullName evidence="10">Xylose transport system permease protein XylH</fullName>
    </recommendedName>
</protein>
<evidence type="ECO:0000256" key="7">
    <source>
        <dbReference type="ARBA" id="ARBA00022989"/>
    </source>
</evidence>
<evidence type="ECO:0000256" key="9">
    <source>
        <dbReference type="ARBA" id="ARBA00035611"/>
    </source>
</evidence>
<feature type="transmembrane region" description="Helical" evidence="12">
    <location>
        <begin position="212"/>
        <end position="233"/>
    </location>
</feature>
<comment type="function">
    <text evidence="9">Part of the binding-protein-dependent transport system for D-xylose. Probably responsible for the translocation of the substrate across the membrane.</text>
</comment>
<dbReference type="EMBL" id="JAGINT010000002">
    <property type="protein sequence ID" value="MBP2356860.1"/>
    <property type="molecule type" value="Genomic_DNA"/>
</dbReference>
<feature type="transmembrane region" description="Helical" evidence="12">
    <location>
        <begin position="119"/>
        <end position="137"/>
    </location>
</feature>
<organism evidence="13 14">
    <name type="scientific">Kribbella aluminosa</name>
    <dbReference type="NCBI Taxonomy" id="416017"/>
    <lineage>
        <taxon>Bacteria</taxon>
        <taxon>Bacillati</taxon>
        <taxon>Actinomycetota</taxon>
        <taxon>Actinomycetes</taxon>
        <taxon>Propionibacteriales</taxon>
        <taxon>Kribbellaceae</taxon>
        <taxon>Kribbella</taxon>
    </lineage>
</organism>
<dbReference type="RefSeq" id="WP_209699308.1">
    <property type="nucleotide sequence ID" value="NZ_BAAAVU010000004.1"/>
</dbReference>
<evidence type="ECO:0000256" key="1">
    <source>
        <dbReference type="ARBA" id="ARBA00004651"/>
    </source>
</evidence>
<dbReference type="PANTHER" id="PTHR32196:SF32">
    <property type="entry name" value="XYLOSE TRANSPORT SYSTEM PERMEASE PROTEIN XYLH"/>
    <property type="match status" value="1"/>
</dbReference>
<keyword evidence="2" id="KW-0813">Transport</keyword>
<evidence type="ECO:0000256" key="10">
    <source>
        <dbReference type="ARBA" id="ARBA00035686"/>
    </source>
</evidence>
<gene>
    <name evidence="13" type="ORF">JOF29_007970</name>
</gene>
<feature type="compositionally biased region" description="Polar residues" evidence="11">
    <location>
        <begin position="1"/>
        <end position="25"/>
    </location>
</feature>
<proteinExistence type="predicted"/>
<feature type="transmembrane region" description="Helical" evidence="12">
    <location>
        <begin position="385"/>
        <end position="404"/>
    </location>
</feature>
<sequence>MSIQGSGTRPQDTAGTPSSPASNGANGADELPADLQDERLIASSGISGAVSAFTARLRSGDLGSVPVVIGLIIIWAVFQIANGSFLSSRNLVNLTLQTTSVGVIALGIVLVLLLGEIDLSVGSVSGLSGAVLGVTFVNKGWPLVLSLVAGIALGLVIGLFYGALYTRFGVPSFVITLAGLLGFLGLQLLVLGKEGSLNLPYDSALIGFATRSFLSPAIAYALIVVVVAVYALTRLRTRSARAAAGLSAAPMSMIAIKAAALAVVLLIAVLILNGDRGVSSMFLLFLALVVATDLAVRRTRWGRAVVAVGGNVEAARRAGINVRMIYLSVFAACSTFAAVGGLLAAARLVAVNQSSGGGDTNLNAIAAAVIGGTSLFGGRGSAYSALLGALVIMSISNGLALLSLDSSVRYMVTAGVLLIAVTIDSLSRRSRQAHGRA</sequence>
<evidence type="ECO:0000256" key="4">
    <source>
        <dbReference type="ARBA" id="ARBA00022519"/>
    </source>
</evidence>
<keyword evidence="7 12" id="KW-1133">Transmembrane helix</keyword>
<evidence type="ECO:0000256" key="5">
    <source>
        <dbReference type="ARBA" id="ARBA00022597"/>
    </source>
</evidence>
<evidence type="ECO:0000256" key="8">
    <source>
        <dbReference type="ARBA" id="ARBA00023136"/>
    </source>
</evidence>
<dbReference type="Proteomes" id="UP000755585">
    <property type="component" value="Unassembled WGS sequence"/>
</dbReference>
<keyword evidence="5 13" id="KW-0762">Sugar transport</keyword>
<dbReference type="PANTHER" id="PTHR32196">
    <property type="entry name" value="ABC TRANSPORTER PERMEASE PROTEIN YPHD-RELATED-RELATED"/>
    <property type="match status" value="1"/>
</dbReference>
<dbReference type="Pfam" id="PF02653">
    <property type="entry name" value="BPD_transp_2"/>
    <property type="match status" value="1"/>
</dbReference>
<evidence type="ECO:0000256" key="6">
    <source>
        <dbReference type="ARBA" id="ARBA00022692"/>
    </source>
</evidence>
<evidence type="ECO:0000256" key="2">
    <source>
        <dbReference type="ARBA" id="ARBA00022448"/>
    </source>
</evidence>
<feature type="transmembrane region" description="Helical" evidence="12">
    <location>
        <begin position="62"/>
        <end position="82"/>
    </location>
</feature>
<feature type="region of interest" description="Disordered" evidence="11">
    <location>
        <begin position="1"/>
        <end position="29"/>
    </location>
</feature>
<accession>A0ABS4UYZ3</accession>
<reference evidence="13 14" key="1">
    <citation type="submission" date="2021-03" db="EMBL/GenBank/DDBJ databases">
        <title>Sequencing the genomes of 1000 actinobacteria strains.</title>
        <authorList>
            <person name="Klenk H.-P."/>
        </authorList>
    </citation>
    <scope>NUCLEOTIDE SEQUENCE [LARGE SCALE GENOMIC DNA]</scope>
    <source>
        <strain evidence="13 14">DSM 18824</strain>
    </source>
</reference>
<evidence type="ECO:0000313" key="13">
    <source>
        <dbReference type="EMBL" id="MBP2356860.1"/>
    </source>
</evidence>
<feature type="transmembrane region" description="Helical" evidence="12">
    <location>
        <begin position="143"/>
        <end position="161"/>
    </location>
</feature>
<evidence type="ECO:0000256" key="12">
    <source>
        <dbReference type="SAM" id="Phobius"/>
    </source>
</evidence>
<comment type="subcellular location">
    <subcellularLocation>
        <location evidence="1">Cell membrane</location>
        <topology evidence="1">Multi-pass membrane protein</topology>
    </subcellularLocation>
</comment>
<keyword evidence="6 12" id="KW-0812">Transmembrane</keyword>
<evidence type="ECO:0000313" key="14">
    <source>
        <dbReference type="Proteomes" id="UP000755585"/>
    </source>
</evidence>
<keyword evidence="8 12" id="KW-0472">Membrane</keyword>
<feature type="transmembrane region" description="Helical" evidence="12">
    <location>
        <begin position="278"/>
        <end position="296"/>
    </location>
</feature>
<dbReference type="CDD" id="cd06579">
    <property type="entry name" value="TM_PBP1_transp_AraH_like"/>
    <property type="match status" value="1"/>
</dbReference>
<feature type="transmembrane region" description="Helical" evidence="12">
    <location>
        <begin position="325"/>
        <end position="350"/>
    </location>
</feature>
<feature type="transmembrane region" description="Helical" evidence="12">
    <location>
        <begin position="94"/>
        <end position="114"/>
    </location>
</feature>
<feature type="transmembrane region" description="Helical" evidence="12">
    <location>
        <begin position="254"/>
        <end position="272"/>
    </location>
</feature>
<evidence type="ECO:0000256" key="11">
    <source>
        <dbReference type="SAM" id="MobiDB-lite"/>
    </source>
</evidence>
<comment type="caution">
    <text evidence="13">The sequence shown here is derived from an EMBL/GenBank/DDBJ whole genome shotgun (WGS) entry which is preliminary data.</text>
</comment>
<keyword evidence="3" id="KW-1003">Cell membrane</keyword>
<keyword evidence="14" id="KW-1185">Reference proteome</keyword>
<dbReference type="InterPro" id="IPR001851">
    <property type="entry name" value="ABC_transp_permease"/>
</dbReference>
<keyword evidence="4" id="KW-0997">Cell inner membrane</keyword>
<evidence type="ECO:0000256" key="3">
    <source>
        <dbReference type="ARBA" id="ARBA00022475"/>
    </source>
</evidence>